<evidence type="ECO:0000259" key="7">
    <source>
        <dbReference type="Pfam" id="PF01432"/>
    </source>
</evidence>
<dbReference type="AlphaFoldDB" id="B9L8F9"/>
<dbReference type="EMBL" id="CP001279">
    <property type="protein sequence ID" value="ACM92829.1"/>
    <property type="molecule type" value="Genomic_DNA"/>
</dbReference>
<evidence type="ECO:0000256" key="4">
    <source>
        <dbReference type="ARBA" id="ARBA00022833"/>
    </source>
</evidence>
<keyword evidence="5 6" id="KW-0482">Metalloprotease</keyword>
<dbReference type="SUPFAM" id="SSF55486">
    <property type="entry name" value="Metalloproteases ('zincins'), catalytic domain"/>
    <property type="match status" value="1"/>
</dbReference>
<evidence type="ECO:0000313" key="10">
    <source>
        <dbReference type="Proteomes" id="UP000000448"/>
    </source>
</evidence>
<evidence type="ECO:0000313" key="9">
    <source>
        <dbReference type="EMBL" id="ACM92829.1"/>
    </source>
</evidence>
<dbReference type="GO" id="GO:0006508">
    <property type="term" value="P:proteolysis"/>
    <property type="evidence" value="ECO:0007669"/>
    <property type="project" value="UniProtKB-KW"/>
</dbReference>
<comment type="similarity">
    <text evidence="6">Belongs to the peptidase M3 family.</text>
</comment>
<dbReference type="InterPro" id="IPR045090">
    <property type="entry name" value="Pept_M3A_M3B"/>
</dbReference>
<dbReference type="PANTHER" id="PTHR11804">
    <property type="entry name" value="PROTEASE M3 THIMET OLIGOPEPTIDASE-RELATED"/>
    <property type="match status" value="1"/>
</dbReference>
<dbReference type="PANTHER" id="PTHR11804:SF5">
    <property type="entry name" value="OLIGOENDOPEPTIDASE F"/>
    <property type="match status" value="1"/>
</dbReference>
<sequence length="582" mass="68835">MTWDLTPLFSSLTEAEEFLKQAEFKAIEFEKNYKSRLYTLTPDEFLNVLKEYEEIWENIGRSLTYAYLEFATDTSKGSILAKFQEIANKAEEHLIWFELEFIYLPIDKQQQFIDNAGVYKYYLIHLQEEAPYKLSEKEEKILMKKDLTSGSAFSRLFDEHISRLSFFFKGEKLSEEEVLSKLYSSDRNERKKAQVSLTLGLKPHQDLFAYIYNQVKKDWKIDFIDIRGYDNVEEPRHLSNKVTKKSVDALVKTVNENTYLVEEYYNLKKEILGYDQLFDYDRYAPIKLTDKQEEIPFEEAKETVLNAFKNFSDKFYEIAKKAFDENWIDVYPKQGKRGGAFSHSATPHAHPYVLLNYTNQRRDIFTLAHELGHAIHQYLAKDVGYLNQDTPLTTAETASIFAEMLLFEELKKSLPKNELMEIYAGKLEDIFATLFRQIVFTNFERRVHAADELKPQDYNKIWMEENQKMFGESVILTQNYEIWWSYIPHFIHSPFYCYSYSYAQLLVLTLYKLYKNGFENFEEKYIEFLSQGGSLPPKKQLEMFGVDIEDENFWQNGIGAVRDLLNEFKELKETNDSEPTLF</sequence>
<reference evidence="9 10" key="1">
    <citation type="journal article" date="2009" name="PLoS Genet.">
        <title>Adaptations to submarine hydrothermal environments exemplified by the genome of Nautilia profundicola.</title>
        <authorList>
            <person name="Campbell B.J."/>
            <person name="Smith J.L."/>
            <person name="Hanson T.E."/>
            <person name="Klotz M.G."/>
            <person name="Stein L.Y."/>
            <person name="Lee C.K."/>
            <person name="Wu D."/>
            <person name="Robinson J.M."/>
            <person name="Khouri H.M."/>
            <person name="Eisen J.A."/>
            <person name="Cary S.C."/>
        </authorList>
    </citation>
    <scope>NUCLEOTIDE SEQUENCE [LARGE SCALE GENOMIC DNA]</scope>
    <source>
        <strain evidence="10">ATCC BAA-1463 / DSM 18972 / AmH</strain>
    </source>
</reference>
<dbReference type="OrthoDB" id="9766487at2"/>
<dbReference type="CDD" id="cd09610">
    <property type="entry name" value="M3B_PepF"/>
    <property type="match status" value="1"/>
</dbReference>
<protein>
    <submittedName>
        <fullName evidence="9">Oligoendopeptidase F</fullName>
    </submittedName>
</protein>
<keyword evidence="4 6" id="KW-0862">Zinc</keyword>
<dbReference type="RefSeq" id="WP_015901881.1">
    <property type="nucleotide sequence ID" value="NC_012115.1"/>
</dbReference>
<proteinExistence type="inferred from homology"/>
<name>B9L8F9_NAUPA</name>
<keyword evidence="3 6" id="KW-0378">Hydrolase</keyword>
<dbReference type="InterPro" id="IPR042088">
    <property type="entry name" value="OligoPept_F_C"/>
</dbReference>
<feature type="domain" description="Oligopeptidase F N-terminal" evidence="8">
    <location>
        <begin position="100"/>
        <end position="166"/>
    </location>
</feature>
<keyword evidence="2 6" id="KW-0479">Metal-binding</keyword>
<keyword evidence="1 6" id="KW-0645">Protease</keyword>
<dbReference type="Pfam" id="PF08439">
    <property type="entry name" value="Peptidase_M3_N"/>
    <property type="match status" value="1"/>
</dbReference>
<dbReference type="GO" id="GO:0006518">
    <property type="term" value="P:peptide metabolic process"/>
    <property type="evidence" value="ECO:0007669"/>
    <property type="project" value="TreeGrafter"/>
</dbReference>
<dbReference type="GO" id="GO:0046872">
    <property type="term" value="F:metal ion binding"/>
    <property type="evidence" value="ECO:0007669"/>
    <property type="project" value="UniProtKB-UniRule"/>
</dbReference>
<dbReference type="STRING" id="598659.NAMH_0499"/>
<evidence type="ECO:0000256" key="2">
    <source>
        <dbReference type="ARBA" id="ARBA00022723"/>
    </source>
</evidence>
<evidence type="ECO:0000259" key="8">
    <source>
        <dbReference type="Pfam" id="PF08439"/>
    </source>
</evidence>
<evidence type="ECO:0000256" key="3">
    <source>
        <dbReference type="ARBA" id="ARBA00022801"/>
    </source>
</evidence>
<dbReference type="Pfam" id="PF01432">
    <property type="entry name" value="Peptidase_M3"/>
    <property type="match status" value="1"/>
</dbReference>
<dbReference type="Proteomes" id="UP000000448">
    <property type="component" value="Chromosome"/>
</dbReference>
<feature type="domain" description="Peptidase M3A/M3B catalytic" evidence="7">
    <location>
        <begin position="182"/>
        <end position="558"/>
    </location>
</feature>
<gene>
    <name evidence="9" type="ordered locus">NAMH_0499</name>
</gene>
<evidence type="ECO:0000256" key="1">
    <source>
        <dbReference type="ARBA" id="ARBA00022670"/>
    </source>
</evidence>
<dbReference type="Gene3D" id="1.20.140.70">
    <property type="entry name" value="Oligopeptidase f, N-terminal domain"/>
    <property type="match status" value="1"/>
</dbReference>
<evidence type="ECO:0000256" key="6">
    <source>
        <dbReference type="RuleBase" id="RU003435"/>
    </source>
</evidence>
<evidence type="ECO:0000256" key="5">
    <source>
        <dbReference type="ARBA" id="ARBA00023049"/>
    </source>
</evidence>
<organism evidence="9 10">
    <name type="scientific">Nautilia profundicola (strain ATCC BAA-1463 / DSM 18972 / AmH)</name>
    <dbReference type="NCBI Taxonomy" id="598659"/>
    <lineage>
        <taxon>Bacteria</taxon>
        <taxon>Pseudomonadati</taxon>
        <taxon>Campylobacterota</taxon>
        <taxon>Epsilonproteobacteria</taxon>
        <taxon>Nautiliales</taxon>
        <taxon>Nautiliaceae</taxon>
        <taxon>Nautilia</taxon>
    </lineage>
</organism>
<dbReference type="KEGG" id="nam:NAMH_0499"/>
<accession>B9L8F9</accession>
<dbReference type="GO" id="GO:0004222">
    <property type="term" value="F:metalloendopeptidase activity"/>
    <property type="evidence" value="ECO:0007669"/>
    <property type="project" value="InterPro"/>
</dbReference>
<dbReference type="InterPro" id="IPR013647">
    <property type="entry name" value="OligopepF_N_dom"/>
</dbReference>
<comment type="cofactor">
    <cofactor evidence="6">
        <name>Zn(2+)</name>
        <dbReference type="ChEBI" id="CHEBI:29105"/>
    </cofactor>
    <text evidence="6">Binds 1 zinc ion.</text>
</comment>
<dbReference type="Gene3D" id="1.10.1370.20">
    <property type="entry name" value="Oligoendopeptidase f, C-terminal domain"/>
    <property type="match status" value="1"/>
</dbReference>
<keyword evidence="10" id="KW-1185">Reference proteome</keyword>
<dbReference type="InterPro" id="IPR001567">
    <property type="entry name" value="Pept_M3A_M3B_dom"/>
</dbReference>
<dbReference type="HOGENOM" id="CLU_021290_3_0_7"/>
<dbReference type="eggNOG" id="COG1164">
    <property type="taxonomic scope" value="Bacteria"/>
</dbReference>